<dbReference type="Pfam" id="PF07693">
    <property type="entry name" value="KAP_NTPase"/>
    <property type="match status" value="1"/>
</dbReference>
<dbReference type="InterPro" id="IPR027417">
    <property type="entry name" value="P-loop_NTPase"/>
</dbReference>
<gene>
    <name evidence="2" type="ORF">SHELI_v1c09900</name>
</gene>
<dbReference type="KEGG" id="shj:SHELI_v1c09900"/>
<evidence type="ECO:0000259" key="1">
    <source>
        <dbReference type="Pfam" id="PF07693"/>
    </source>
</evidence>
<dbReference type="Gene3D" id="3.40.50.300">
    <property type="entry name" value="P-loop containing nucleotide triphosphate hydrolases"/>
    <property type="match status" value="1"/>
</dbReference>
<dbReference type="EMBL" id="CP017015">
    <property type="protein sequence ID" value="AOG60937.1"/>
    <property type="molecule type" value="Genomic_DNA"/>
</dbReference>
<feature type="domain" description="KAP NTPase" evidence="1">
    <location>
        <begin position="27"/>
        <end position="238"/>
    </location>
</feature>
<dbReference type="STRING" id="216938.SHELI_v1c09900"/>
<dbReference type="OrthoDB" id="9815896at2"/>
<sequence length="492" mass="58968">MKLEKIVDIINSKINNYFKLNSYINNLLINGEWGVGKTTIIKEVMNKQKEKNTKTYIFDMWKYEINDSNFLYTFLITLTEEFFLDKLIEKEKKEKRKEFFNIIKNFFLQVPFAFLKKYTGVEIQTPTKENKELLSKSIDENYSTDQALKSLINFFKECLNKKQNENYIIVFDDIDRCSNEHIIKFITCIKNVLFSIEDCNNIFFIVSMNKNYVNNLFDKHSSKENFTDKIFNLSYTVNEILDFSSSATIIDNVYISYVMKNYSFKNFRVAEKCYQIAVENNEDELEVFMMWFMLYSKSIATYKKEYEELKFDINTNIEMNFKNIIDEKSWNDAVNKFCENKNILDVTKASFIDFIELIDKQDNLKYLNREFNVNYYFSEHNFQNRRSAINFLYNDRLLPHDIAYLFLKKDVKFSNIFINQAEEIPTREFDYNGNYLITLKNYNINIDLKNNFENVFNSMGLILLDIFIAFKLESDKFAHAFYNMFDQSSIME</sequence>
<accession>A0A1B3SM00</accession>
<name>A0A1B3SM00_9MOLU</name>
<evidence type="ECO:0000313" key="3">
    <source>
        <dbReference type="Proteomes" id="UP000094378"/>
    </source>
</evidence>
<organism evidence="2 3">
    <name type="scientific">Spiroplasma helicoides</name>
    <dbReference type="NCBI Taxonomy" id="216938"/>
    <lineage>
        <taxon>Bacteria</taxon>
        <taxon>Bacillati</taxon>
        <taxon>Mycoplasmatota</taxon>
        <taxon>Mollicutes</taxon>
        <taxon>Entomoplasmatales</taxon>
        <taxon>Spiroplasmataceae</taxon>
        <taxon>Spiroplasma</taxon>
    </lineage>
</organism>
<dbReference type="AlphaFoldDB" id="A0A1B3SM00"/>
<dbReference type="SUPFAM" id="SSF52540">
    <property type="entry name" value="P-loop containing nucleoside triphosphate hydrolases"/>
    <property type="match status" value="2"/>
</dbReference>
<evidence type="ECO:0000313" key="2">
    <source>
        <dbReference type="EMBL" id="AOG60937.1"/>
    </source>
</evidence>
<keyword evidence="3" id="KW-1185">Reference proteome</keyword>
<dbReference type="Proteomes" id="UP000094378">
    <property type="component" value="Chromosome"/>
</dbReference>
<protein>
    <recommendedName>
        <fullName evidence="1">KAP NTPase domain-containing protein</fullName>
    </recommendedName>
</protein>
<dbReference type="RefSeq" id="WP_069117262.1">
    <property type="nucleotide sequence ID" value="NZ_CP017015.1"/>
</dbReference>
<dbReference type="InterPro" id="IPR011646">
    <property type="entry name" value="KAP_P-loop"/>
</dbReference>
<reference evidence="2 3" key="1">
    <citation type="submission" date="2016-08" db="EMBL/GenBank/DDBJ databases">
        <title>Complete genome sequence of Spiroplasma helicoides TABS-2 (DSM 22551).</title>
        <authorList>
            <person name="Shen W.-Y."/>
            <person name="Lo W.-S."/>
            <person name="Lai Y.-C."/>
            <person name="Kuo C.-H."/>
        </authorList>
    </citation>
    <scope>NUCLEOTIDE SEQUENCE [LARGE SCALE GENOMIC DNA]</scope>
    <source>
        <strain evidence="2 3">TABS-2</strain>
    </source>
</reference>
<proteinExistence type="predicted"/>